<dbReference type="Ensembl" id="ENSELUT00000110143.1">
    <property type="protein sequence ID" value="ENSELUP00000080928.1"/>
    <property type="gene ID" value="ENSELUG00000029742.2"/>
</dbReference>
<reference evidence="1" key="2">
    <citation type="submission" date="2025-08" db="UniProtKB">
        <authorList>
            <consortium name="Ensembl"/>
        </authorList>
    </citation>
    <scope>IDENTIFICATION</scope>
</reference>
<reference evidence="1" key="3">
    <citation type="submission" date="2025-09" db="UniProtKB">
        <authorList>
            <consortium name="Ensembl"/>
        </authorList>
    </citation>
    <scope>IDENTIFICATION</scope>
</reference>
<sequence length="275" mass="27814">MARDLLVKILTDSLRDSNHPVLGYRRYTNHSKTNGTVGIRSRTHNQDRCAEPLVVKKVFSETEVFGYGYGGPKGTGKPRVGANAVAVAGYIKKKGKVVGVEGAALGVSTGVNAGFLGGVGVGPDGIINCIDNFDRPGDASATGTYHGTEVYAHGGFIIGHINKTGERVPKAGAWWGAGVGLARAAISVLEVEAKGPNVSAEASATILGAGAMARAEVGSVSITAGPVRASLGLGVDTGVSAGVDGVEVKLLGTGLKLGPRPSVAVLGSKAECSIL</sequence>
<accession>A0AAY5JX13</accession>
<dbReference type="AlphaFoldDB" id="A0AAY5JX13"/>
<reference evidence="1 2" key="1">
    <citation type="submission" date="2020-02" db="EMBL/GenBank/DDBJ databases">
        <title>Esox lucius (northern pike) genome, fEsoLuc1, primary haplotype.</title>
        <authorList>
            <person name="Myers G."/>
            <person name="Karagic N."/>
            <person name="Meyer A."/>
            <person name="Pippel M."/>
            <person name="Reichard M."/>
            <person name="Winkler S."/>
            <person name="Tracey A."/>
            <person name="Sims Y."/>
            <person name="Howe K."/>
            <person name="Rhie A."/>
            <person name="Formenti G."/>
            <person name="Durbin R."/>
            <person name="Fedrigo O."/>
            <person name="Jarvis E.D."/>
        </authorList>
    </citation>
    <scope>NUCLEOTIDE SEQUENCE [LARGE SCALE GENOMIC DNA]</scope>
</reference>
<dbReference type="Proteomes" id="UP000265140">
    <property type="component" value="Chromosome 7"/>
</dbReference>
<gene>
    <name evidence="1" type="primary">CRYZ</name>
</gene>
<keyword evidence="2" id="KW-1185">Reference proteome</keyword>
<name>A0AAY5JX13_ESOLU</name>
<organism evidence="1 2">
    <name type="scientific">Esox lucius</name>
    <name type="common">Northern pike</name>
    <dbReference type="NCBI Taxonomy" id="8010"/>
    <lineage>
        <taxon>Eukaryota</taxon>
        <taxon>Metazoa</taxon>
        <taxon>Chordata</taxon>
        <taxon>Craniata</taxon>
        <taxon>Vertebrata</taxon>
        <taxon>Euteleostomi</taxon>
        <taxon>Actinopterygii</taxon>
        <taxon>Neopterygii</taxon>
        <taxon>Teleostei</taxon>
        <taxon>Protacanthopterygii</taxon>
        <taxon>Esociformes</taxon>
        <taxon>Esocidae</taxon>
        <taxon>Esox</taxon>
    </lineage>
</organism>
<protein>
    <submittedName>
        <fullName evidence="1">Uncharacterized protein</fullName>
    </submittedName>
</protein>
<proteinExistence type="predicted"/>
<evidence type="ECO:0000313" key="2">
    <source>
        <dbReference type="Proteomes" id="UP000265140"/>
    </source>
</evidence>
<evidence type="ECO:0000313" key="1">
    <source>
        <dbReference type="Ensembl" id="ENSELUP00000080928.1"/>
    </source>
</evidence>
<dbReference type="GeneTree" id="ENSGT00600000085659"/>